<dbReference type="Proteomes" id="UP000092993">
    <property type="component" value="Unassembled WGS sequence"/>
</dbReference>
<evidence type="ECO:0000313" key="1">
    <source>
        <dbReference type="EMBL" id="OBZ69085.1"/>
    </source>
</evidence>
<sequence>MDVDCVEELNNAIGNEPNDADIELKDPDAALLRRTRVDEIKDDEYPHAHYMQHLPMMSDNLGVLGQAPTQFETI</sequence>
<proteinExistence type="predicted"/>
<organism evidence="1 2">
    <name type="scientific">Grifola frondosa</name>
    <name type="common">Maitake</name>
    <name type="synonym">Polyporus frondosus</name>
    <dbReference type="NCBI Taxonomy" id="5627"/>
    <lineage>
        <taxon>Eukaryota</taxon>
        <taxon>Fungi</taxon>
        <taxon>Dikarya</taxon>
        <taxon>Basidiomycota</taxon>
        <taxon>Agaricomycotina</taxon>
        <taxon>Agaricomycetes</taxon>
        <taxon>Polyporales</taxon>
        <taxon>Grifolaceae</taxon>
        <taxon>Grifola</taxon>
    </lineage>
</organism>
<comment type="caution">
    <text evidence="1">The sequence shown here is derived from an EMBL/GenBank/DDBJ whole genome shotgun (WGS) entry which is preliminary data.</text>
</comment>
<dbReference type="AlphaFoldDB" id="A0A1C7LWH8"/>
<reference evidence="1 2" key="1">
    <citation type="submission" date="2016-03" db="EMBL/GenBank/DDBJ databases">
        <title>Whole genome sequencing of Grifola frondosa 9006-11.</title>
        <authorList>
            <person name="Min B."/>
            <person name="Park H."/>
            <person name="Kim J.-G."/>
            <person name="Cho H."/>
            <person name="Oh Y.-L."/>
            <person name="Kong W.-S."/>
            <person name="Choi I.-G."/>
        </authorList>
    </citation>
    <scope>NUCLEOTIDE SEQUENCE [LARGE SCALE GENOMIC DNA]</scope>
    <source>
        <strain evidence="1 2">9006-11</strain>
    </source>
</reference>
<name>A0A1C7LWH8_GRIFR</name>
<protein>
    <submittedName>
        <fullName evidence="1">Uncharacterized protein</fullName>
    </submittedName>
</protein>
<gene>
    <name evidence="1" type="ORF">A0H81_10830</name>
</gene>
<keyword evidence="2" id="KW-1185">Reference proteome</keyword>
<dbReference type="EMBL" id="LUGG01000018">
    <property type="protein sequence ID" value="OBZ69085.1"/>
    <property type="molecule type" value="Genomic_DNA"/>
</dbReference>
<accession>A0A1C7LWH8</accession>
<evidence type="ECO:0000313" key="2">
    <source>
        <dbReference type="Proteomes" id="UP000092993"/>
    </source>
</evidence>